<feature type="binding site" evidence="3">
    <location>
        <position position="147"/>
    </location>
    <ligand>
        <name>a divalent metal cation</name>
        <dbReference type="ChEBI" id="CHEBI:60240"/>
    </ligand>
</feature>
<keyword evidence="3" id="KW-0862">Zinc</keyword>
<dbReference type="GO" id="GO:0019853">
    <property type="term" value="P:L-ascorbic acid biosynthetic process"/>
    <property type="evidence" value="ECO:0007669"/>
    <property type="project" value="TreeGrafter"/>
</dbReference>
<feature type="binding site" evidence="3">
    <location>
        <position position="98"/>
    </location>
    <ligand>
        <name>substrate</name>
    </ligand>
</feature>
<protein>
    <submittedName>
        <fullName evidence="5">Gluconolactonase</fullName>
    </submittedName>
</protein>
<dbReference type="STRING" id="413882.AAW51_5478"/>
<feature type="active site" description="Proton donor/acceptor" evidence="2">
    <location>
        <position position="197"/>
    </location>
</feature>
<reference evidence="5 6" key="1">
    <citation type="submission" date="2015-05" db="EMBL/GenBank/DDBJ databases">
        <authorList>
            <person name="Tang B."/>
            <person name="Yu Y."/>
        </authorList>
    </citation>
    <scope>NUCLEOTIDE SEQUENCE [LARGE SCALE GENOMIC DNA]</scope>
    <source>
        <strain evidence="5 6">DSM 7029</strain>
    </source>
</reference>
<accession>A0A0G3BRW3</accession>
<comment type="similarity">
    <text evidence="1">Belongs to the SMP-30/CGR1 family.</text>
</comment>
<dbReference type="EMBL" id="CP011371">
    <property type="protein sequence ID" value="AKJ32169.1"/>
    <property type="molecule type" value="Genomic_DNA"/>
</dbReference>
<dbReference type="AlphaFoldDB" id="A0A0G3BRW3"/>
<feature type="binding site" evidence="3">
    <location>
        <position position="100"/>
    </location>
    <ligand>
        <name>substrate</name>
    </ligand>
</feature>
<dbReference type="PANTHER" id="PTHR10907">
    <property type="entry name" value="REGUCALCIN"/>
    <property type="match status" value="1"/>
</dbReference>
<dbReference type="GO" id="GO:0005509">
    <property type="term" value="F:calcium ion binding"/>
    <property type="evidence" value="ECO:0007669"/>
    <property type="project" value="TreeGrafter"/>
</dbReference>
<evidence type="ECO:0000256" key="1">
    <source>
        <dbReference type="ARBA" id="ARBA00008853"/>
    </source>
</evidence>
<dbReference type="KEGG" id="pbh:AAW51_5478"/>
<dbReference type="Gene3D" id="2.120.10.30">
    <property type="entry name" value="TolB, C-terminal domain"/>
    <property type="match status" value="1"/>
</dbReference>
<dbReference type="PRINTS" id="PR01790">
    <property type="entry name" value="SMP30FAMILY"/>
</dbReference>
<evidence type="ECO:0000256" key="3">
    <source>
        <dbReference type="PIRSR" id="PIRSR605511-2"/>
    </source>
</evidence>
<name>A0A0G3BRW3_9BURK</name>
<dbReference type="InterPro" id="IPR013658">
    <property type="entry name" value="SGL"/>
</dbReference>
<keyword evidence="3" id="KW-0479">Metal-binding</keyword>
<dbReference type="InterPro" id="IPR011042">
    <property type="entry name" value="6-blade_b-propeller_TolB-like"/>
</dbReference>
<evidence type="ECO:0000313" key="5">
    <source>
        <dbReference type="EMBL" id="AKJ32169.1"/>
    </source>
</evidence>
<feature type="binding site" evidence="3">
    <location>
        <position position="10"/>
    </location>
    <ligand>
        <name>a divalent metal cation</name>
        <dbReference type="ChEBI" id="CHEBI:60240"/>
    </ligand>
</feature>
<organism evidence="5 6">
    <name type="scientific">Caldimonas brevitalea</name>
    <dbReference type="NCBI Taxonomy" id="413882"/>
    <lineage>
        <taxon>Bacteria</taxon>
        <taxon>Pseudomonadati</taxon>
        <taxon>Pseudomonadota</taxon>
        <taxon>Betaproteobacteria</taxon>
        <taxon>Burkholderiales</taxon>
        <taxon>Sphaerotilaceae</taxon>
        <taxon>Caldimonas</taxon>
    </lineage>
</organism>
<dbReference type="SUPFAM" id="SSF63829">
    <property type="entry name" value="Calcium-dependent phosphotriesterase"/>
    <property type="match status" value="1"/>
</dbReference>
<dbReference type="PANTHER" id="PTHR10907:SF47">
    <property type="entry name" value="REGUCALCIN"/>
    <property type="match status" value="1"/>
</dbReference>
<gene>
    <name evidence="5" type="ORF">AAW51_5478</name>
</gene>
<dbReference type="Pfam" id="PF08450">
    <property type="entry name" value="SGL"/>
    <property type="match status" value="1"/>
</dbReference>
<proteinExistence type="inferred from homology"/>
<evidence type="ECO:0000313" key="6">
    <source>
        <dbReference type="Proteomes" id="UP000035352"/>
    </source>
</evidence>
<evidence type="ECO:0000259" key="4">
    <source>
        <dbReference type="Pfam" id="PF08450"/>
    </source>
</evidence>
<dbReference type="InterPro" id="IPR005511">
    <property type="entry name" value="SMP-30"/>
</dbReference>
<dbReference type="Proteomes" id="UP000035352">
    <property type="component" value="Chromosome"/>
</dbReference>
<feature type="binding site" evidence="3">
    <location>
        <position position="197"/>
    </location>
    <ligand>
        <name>a divalent metal cation</name>
        <dbReference type="ChEBI" id="CHEBI:60240"/>
    </ligand>
</feature>
<sequence length="291" mass="32159">MWPARAGLGEGLSWSPRQQALYWVDIVRQRLYRYTPANGHRERWYFDEPITAVAERRDGPGLLVSLRSGFAYFEPEAHDGYGRLRRLHEPEPERLGNRFNDAKCDPLGRYWASTMDAAAHAATGALYRYDGDGRCTRHLDRLFAVANGPCWSPDGTTLYLSHTSGGEVWAFDFDLERGELSRQRVWLSLAAGDGLPDGLTTDVLGRVWVARWGAACVTCHAPDDARELFRLALPASQVSNVAFGGPTLQTLFITTGRFGLSAEQLQAEPLAGALFAIETDTTGLPPTPYAG</sequence>
<feature type="domain" description="SMP-30/Gluconolactonase/LRE-like region" evidence="4">
    <location>
        <begin position="8"/>
        <end position="256"/>
    </location>
</feature>
<keyword evidence="6" id="KW-1185">Reference proteome</keyword>
<evidence type="ECO:0000256" key="2">
    <source>
        <dbReference type="PIRSR" id="PIRSR605511-1"/>
    </source>
</evidence>
<dbReference type="GO" id="GO:0004341">
    <property type="term" value="F:gluconolactonase activity"/>
    <property type="evidence" value="ECO:0007669"/>
    <property type="project" value="TreeGrafter"/>
</dbReference>
<comment type="cofactor">
    <cofactor evidence="3">
        <name>Zn(2+)</name>
        <dbReference type="ChEBI" id="CHEBI:29105"/>
    </cofactor>
    <text evidence="3">Binds 1 divalent metal cation per subunit.</text>
</comment>